<evidence type="ECO:0000256" key="1">
    <source>
        <dbReference type="ARBA" id="ARBA00023125"/>
    </source>
</evidence>
<dbReference type="SUPFAM" id="SSF48498">
    <property type="entry name" value="Tetracyclin repressor-like, C-terminal domain"/>
    <property type="match status" value="1"/>
</dbReference>
<organism evidence="4 5">
    <name type="scientific">Treponema porcinum</name>
    <dbReference type="NCBI Taxonomy" id="261392"/>
    <lineage>
        <taxon>Bacteria</taxon>
        <taxon>Pseudomonadati</taxon>
        <taxon>Spirochaetota</taxon>
        <taxon>Spirochaetia</taxon>
        <taxon>Spirochaetales</taxon>
        <taxon>Treponemataceae</taxon>
        <taxon>Treponema</taxon>
    </lineage>
</organism>
<dbReference type="Gene3D" id="1.10.357.10">
    <property type="entry name" value="Tetracycline Repressor, domain 2"/>
    <property type="match status" value="1"/>
</dbReference>
<feature type="DNA-binding region" description="H-T-H motif" evidence="2">
    <location>
        <begin position="29"/>
        <end position="48"/>
    </location>
</feature>
<proteinExistence type="predicted"/>
<dbReference type="PROSITE" id="PS50977">
    <property type="entry name" value="HTH_TETR_2"/>
    <property type="match status" value="1"/>
</dbReference>
<dbReference type="GO" id="GO:0003677">
    <property type="term" value="F:DNA binding"/>
    <property type="evidence" value="ECO:0007669"/>
    <property type="project" value="UniProtKB-UniRule"/>
</dbReference>
<dbReference type="InterPro" id="IPR009057">
    <property type="entry name" value="Homeodomain-like_sf"/>
</dbReference>
<name>A0A1T4JHN7_TREPO</name>
<dbReference type="OrthoDB" id="342396at2"/>
<dbReference type="RefSeq" id="WP_078932070.1">
    <property type="nucleotide sequence ID" value="NZ_FUWG01000002.1"/>
</dbReference>
<dbReference type="AlphaFoldDB" id="A0A1T4JHN7"/>
<evidence type="ECO:0000256" key="2">
    <source>
        <dbReference type="PROSITE-ProRule" id="PRU00335"/>
    </source>
</evidence>
<evidence type="ECO:0000259" key="3">
    <source>
        <dbReference type="PROSITE" id="PS50977"/>
    </source>
</evidence>
<evidence type="ECO:0000313" key="4">
    <source>
        <dbReference type="EMBL" id="SJZ29648.1"/>
    </source>
</evidence>
<dbReference type="GeneID" id="78315475"/>
<dbReference type="Proteomes" id="UP000190423">
    <property type="component" value="Unassembled WGS sequence"/>
</dbReference>
<protein>
    <submittedName>
        <fullName evidence="4">Transcriptional regulator, TetR family</fullName>
    </submittedName>
</protein>
<dbReference type="Pfam" id="PF00440">
    <property type="entry name" value="TetR_N"/>
    <property type="match status" value="1"/>
</dbReference>
<dbReference type="SUPFAM" id="SSF46689">
    <property type="entry name" value="Homeodomain-like"/>
    <property type="match status" value="1"/>
</dbReference>
<feature type="domain" description="HTH tetR-type" evidence="3">
    <location>
        <begin position="6"/>
        <end position="66"/>
    </location>
</feature>
<reference evidence="4 5" key="1">
    <citation type="submission" date="2017-02" db="EMBL/GenBank/DDBJ databases">
        <authorList>
            <person name="Peterson S.W."/>
        </authorList>
    </citation>
    <scope>NUCLEOTIDE SEQUENCE [LARGE SCALE GENOMIC DNA]</scope>
    <source>
        <strain evidence="4 5">ATCC BAA-908</strain>
    </source>
</reference>
<evidence type="ECO:0000313" key="5">
    <source>
        <dbReference type="Proteomes" id="UP000190423"/>
    </source>
</evidence>
<accession>A0A1T4JHN7</accession>
<dbReference type="InterPro" id="IPR001647">
    <property type="entry name" value="HTH_TetR"/>
</dbReference>
<keyword evidence="5" id="KW-1185">Reference proteome</keyword>
<sequence>MPPRAKYSRQEIIEKAIGLIKREGADKLTARELAAELGTSSKPVFIAFENMDELKKAVFDSALGLYVAFQENFYEPNPFKKCGKTYITFAIKEPNLFQFIFMKPREKTVSLSEYMHKLDSNYEETVKMISRTCGVSIEKADTLYKNMWIFSHGIATLCASGQCILSEEEIEALLSCTYDMLTARV</sequence>
<dbReference type="STRING" id="261392.SAMN02745149_00151"/>
<gene>
    <name evidence="4" type="ORF">SAMN02745149_00151</name>
</gene>
<dbReference type="InterPro" id="IPR036271">
    <property type="entry name" value="Tet_transcr_reg_TetR-rel_C_sf"/>
</dbReference>
<dbReference type="EMBL" id="FUWG01000002">
    <property type="protein sequence ID" value="SJZ29648.1"/>
    <property type="molecule type" value="Genomic_DNA"/>
</dbReference>
<keyword evidence="1 2" id="KW-0238">DNA-binding</keyword>